<dbReference type="GO" id="GO:0005737">
    <property type="term" value="C:cytoplasm"/>
    <property type="evidence" value="ECO:0007669"/>
    <property type="project" value="UniProtKB-ARBA"/>
</dbReference>
<accession>A0A0S4KIV6</accession>
<feature type="compositionally biased region" description="Low complexity" evidence="11">
    <location>
        <begin position="765"/>
        <end position="775"/>
    </location>
</feature>
<evidence type="ECO:0000256" key="1">
    <source>
        <dbReference type="ARBA" id="ARBA00004245"/>
    </source>
</evidence>
<dbReference type="SUPFAM" id="SSF52540">
    <property type="entry name" value="P-loop containing nucleoside triphosphate hydrolases"/>
    <property type="match status" value="1"/>
</dbReference>
<feature type="domain" description="Kinesin motor" evidence="12">
    <location>
        <begin position="2"/>
        <end position="350"/>
    </location>
</feature>
<evidence type="ECO:0000256" key="3">
    <source>
        <dbReference type="ARBA" id="ARBA00022701"/>
    </source>
</evidence>
<dbReference type="VEuPathDB" id="TriTrypDB:BSAL_52985"/>
<dbReference type="InterPro" id="IPR057607">
    <property type="entry name" value="PH_kinetoplastids"/>
</dbReference>
<feature type="coiled-coil region" evidence="10">
    <location>
        <begin position="365"/>
        <end position="447"/>
    </location>
</feature>
<evidence type="ECO:0000256" key="2">
    <source>
        <dbReference type="ARBA" id="ARBA00022490"/>
    </source>
</evidence>
<feature type="compositionally biased region" description="Acidic residues" evidence="11">
    <location>
        <begin position="594"/>
        <end position="692"/>
    </location>
</feature>
<dbReference type="InterPro" id="IPR010482">
    <property type="entry name" value="TECPR1-like_DysF"/>
</dbReference>
<dbReference type="InterPro" id="IPR006614">
    <property type="entry name" value="Peroxin/Ferlin"/>
</dbReference>
<keyword evidence="14" id="KW-1185">Reference proteome</keyword>
<keyword evidence="2" id="KW-0963">Cytoplasm</keyword>
<feature type="binding site" evidence="9">
    <location>
        <begin position="95"/>
        <end position="102"/>
    </location>
    <ligand>
        <name>ATP</name>
        <dbReference type="ChEBI" id="CHEBI:30616"/>
    </ligand>
</feature>
<evidence type="ECO:0000256" key="9">
    <source>
        <dbReference type="PROSITE-ProRule" id="PRU00283"/>
    </source>
</evidence>
<keyword evidence="6 9" id="KW-0505">Motor protein</keyword>
<dbReference type="InterPro" id="IPR019821">
    <property type="entry name" value="Kinesin_motor_CS"/>
</dbReference>
<evidence type="ECO:0000256" key="8">
    <source>
        <dbReference type="ARBA" id="ARBA00034704"/>
    </source>
</evidence>
<dbReference type="Proteomes" id="UP000051952">
    <property type="component" value="Unassembled WGS sequence"/>
</dbReference>
<evidence type="ECO:0000259" key="12">
    <source>
        <dbReference type="PROSITE" id="PS50067"/>
    </source>
</evidence>
<evidence type="ECO:0000256" key="7">
    <source>
        <dbReference type="ARBA" id="ARBA00023212"/>
    </source>
</evidence>
<evidence type="ECO:0000256" key="11">
    <source>
        <dbReference type="SAM" id="MobiDB-lite"/>
    </source>
</evidence>
<feature type="coiled-coil region" evidence="10">
    <location>
        <begin position="473"/>
        <end position="516"/>
    </location>
</feature>
<dbReference type="OrthoDB" id="3176171at2759"/>
<dbReference type="Gene3D" id="3.40.850.10">
    <property type="entry name" value="Kinesin motor domain"/>
    <property type="match status" value="1"/>
</dbReference>
<dbReference type="GO" id="GO:0007018">
    <property type="term" value="P:microtubule-based movement"/>
    <property type="evidence" value="ECO:0007669"/>
    <property type="project" value="InterPro"/>
</dbReference>
<keyword evidence="10" id="KW-0175">Coiled coil</keyword>
<reference evidence="14" key="1">
    <citation type="submission" date="2015-09" db="EMBL/GenBank/DDBJ databases">
        <authorList>
            <consortium name="Pathogen Informatics"/>
        </authorList>
    </citation>
    <scope>NUCLEOTIDE SEQUENCE [LARGE SCALE GENOMIC DNA]</scope>
    <source>
        <strain evidence="14">Lake Konstanz</strain>
    </source>
</reference>
<dbReference type="GO" id="GO:0098588">
    <property type="term" value="C:bounding membrane of organelle"/>
    <property type="evidence" value="ECO:0007669"/>
    <property type="project" value="UniProtKB-ARBA"/>
</dbReference>
<dbReference type="VEuPathDB" id="TriTrypDB:BSAL_31565"/>
<keyword evidence="3" id="KW-0493">Microtubule</keyword>
<feature type="compositionally biased region" description="Polar residues" evidence="11">
    <location>
        <begin position="738"/>
        <end position="748"/>
    </location>
</feature>
<dbReference type="InterPro" id="IPR036961">
    <property type="entry name" value="Kinesin_motor_dom_sf"/>
</dbReference>
<dbReference type="GO" id="GO:0007010">
    <property type="term" value="P:cytoskeleton organization"/>
    <property type="evidence" value="ECO:0007669"/>
    <property type="project" value="UniProtKB-ARBA"/>
</dbReference>
<dbReference type="Pfam" id="PF25404">
    <property type="entry name" value="PH_29"/>
    <property type="match status" value="1"/>
</dbReference>
<protein>
    <submittedName>
        <fullName evidence="13">Unc104-like kinesin, putative</fullName>
    </submittedName>
</protein>
<dbReference type="GO" id="GO:0005874">
    <property type="term" value="C:microtubule"/>
    <property type="evidence" value="ECO:0007669"/>
    <property type="project" value="UniProtKB-KW"/>
</dbReference>
<dbReference type="PROSITE" id="PS50067">
    <property type="entry name" value="KINESIN_MOTOR_2"/>
    <property type="match status" value="1"/>
</dbReference>
<dbReference type="FunFam" id="3.40.850.10:FF:000019">
    <property type="entry name" value="Kinesin-like protein KIN-5D"/>
    <property type="match status" value="1"/>
</dbReference>
<dbReference type="SMART" id="SM00694">
    <property type="entry name" value="DysFC"/>
    <property type="match status" value="1"/>
</dbReference>
<dbReference type="EMBL" id="CYKH01002252">
    <property type="protein sequence ID" value="CUI15631.1"/>
    <property type="molecule type" value="Genomic_DNA"/>
</dbReference>
<sequence length="1542" mass="169306">MSVQVAVRSRPLNRDETDCGSSIIVRMNQGQVEVINSSQGQGQKFNFDHALWSTDAVVPGNKNPVASQESVFEAVGRQTLEHTFTGYNSCIFAYGQTGSGKTYSMMGSASDLGLVPRIASHIFELASQQQANGAEVCVEVSFLEIYNERVRCLLNPSKQSSADGSEDTHPLRVREHPVHGPYVEGLAKLVVTSKEQFLNLMNDGNKLRTTAATLMNATSSRSHALFQVAVTQKLVKGSVQTTTKSKMNLVDLAGSERATKTNATGARLTEGANINKSLSALGLVISNLAEEFESGKQRHIPYRDSVLTWILKDNLGGNSKTVMLAAISPASAQYEETMSTLRYAERAKKIQNKAQINQSNNNEVVAALQKEIEALRMQLKSTADADKRGALAEQLEISEAFEHELAQSLEQKLQQTNSLMAEREAKMAQLQVELDQQKHMVENLSQINSEKDKKIADLLGKIAERETSSSKTSTSVHDEIDRLRLQIAELEVQRDEEDAKEKARQKEAANARLRQEDLGNVGAAAAGASGKVSVRALARAFESHGNVKQEVKKTVNDVPEPKRLPHILQQALAKNQPAATTASSAAATSSAAEPELELEEENILENLEDDIQVDEPAVEDQELDDDVAIDDDDDIALDDDEPAAEAAADDDEIAVDDEEPGEDNGDLHVDDDEIELEDEEHKDDDGVELDDDDIELDEGEGAAAVAVEEPVEVASPTKVVKSDDVELASSEAHHVEPTAQSGASTSADIDQPINKPAAGGGEESAQQQRARAQTITAKKAATTPAAAAPTGAITALAIPSHALPNNRFLREPFKVIKIDEGALIGGKKERIWDVDFFGKKFANLDMTGYESFSQPSSNLFRVEKDQQNSKKLTMYFFDAAHPYDLEFTSTERRQRFYELAMLQRRNSIMWCPSLCPEGENDVILNIQGTTIDRPNGKVVKAKGEVKFMIARMPYEVIDLYYGCFSLQEKPLPRSAAMLASFIPRTMHEVYVIGVTDVPKELIGNAEIRSKRSPSLAAQRMLASFIPRTMHEVYVIGVTDVPKELIGNAEIANYLLSYLGPSMYFVLANTAVDGKTKTSNNVMVVIVRRSFIVRVSHIEAMEIAPVRKEGVTKTDFTGVGCSMKINECSIGVILINANPAVTDPTLRAGCIRGLMANLPFGNTQVDIGARFDYLICSGSLGFRGDFTEADMLKKQMKAGNVMSDFGEAEPHASLTSTTNPIRILSAVRPRVCRMDVKQYQTSRAMSVPNSFITADIFCQRAFLSTFGEQVPRTQFIFTSLSVLGHRIPHINSADIVINGDWAESSPLVVPITKQGESYVATGKVIPPIVPVVSNFDFLRLQSLSFTIMAMLPASREKKKIVIASATLPLKNSFSLGEAVDFSVPLYYRGCTVGFLNGSILQVHAEKNDADMQSAGLQAGERDAHVVSCFENQIVDAQGTWVSAMNDAHSAFNWSSAANPSVEARRESFQLPDADKWKWLTQWRHEARADNVDGWTYSSDFKSPFEVRKSKAHHVRRRRWTRVMQAEDALTLHAYLESLHKQAS</sequence>
<dbReference type="PROSITE" id="PS00411">
    <property type="entry name" value="KINESIN_MOTOR_1"/>
    <property type="match status" value="1"/>
</dbReference>
<keyword evidence="5 9" id="KW-0067">ATP-binding</keyword>
<dbReference type="SMART" id="SM00129">
    <property type="entry name" value="KISc"/>
    <property type="match status" value="1"/>
</dbReference>
<keyword evidence="7" id="KW-0206">Cytoskeleton</keyword>
<dbReference type="PRINTS" id="PR00380">
    <property type="entry name" value="KINESINHEAVY"/>
</dbReference>
<evidence type="ECO:0000256" key="6">
    <source>
        <dbReference type="ARBA" id="ARBA00023175"/>
    </source>
</evidence>
<name>A0A0S4KIV6_BODSA</name>
<comment type="subcellular location">
    <subcellularLocation>
        <location evidence="1">Cytoplasm</location>
        <location evidence="1">Cytoskeleton</location>
    </subcellularLocation>
</comment>
<evidence type="ECO:0000313" key="14">
    <source>
        <dbReference type="Proteomes" id="UP000051952"/>
    </source>
</evidence>
<dbReference type="GO" id="GO:0008017">
    <property type="term" value="F:microtubule binding"/>
    <property type="evidence" value="ECO:0007669"/>
    <property type="project" value="InterPro"/>
</dbReference>
<dbReference type="OMA" id="EHIMTGY"/>
<feature type="region of interest" description="Disordered" evidence="11">
    <location>
        <begin position="726"/>
        <end position="775"/>
    </location>
</feature>
<gene>
    <name evidence="13" type="ORF">BSAL_48775</name>
</gene>
<feature type="compositionally biased region" description="Low complexity" evidence="11">
    <location>
        <begin position="577"/>
        <end position="593"/>
    </location>
</feature>
<evidence type="ECO:0000256" key="10">
    <source>
        <dbReference type="SAM" id="Coils"/>
    </source>
</evidence>
<keyword evidence="4 9" id="KW-0547">Nucleotide-binding</keyword>
<dbReference type="PANTHER" id="PTHR47117">
    <property type="entry name" value="STAR-RELATED LIPID TRANSFER PROTEIN 9"/>
    <property type="match status" value="1"/>
</dbReference>
<dbReference type="Pfam" id="PF06398">
    <property type="entry name" value="Pex24p"/>
    <property type="match status" value="1"/>
</dbReference>
<dbReference type="InterPro" id="IPR001752">
    <property type="entry name" value="Kinesin_motor_dom"/>
</dbReference>
<feature type="region of interest" description="Disordered" evidence="11">
    <location>
        <begin position="573"/>
        <end position="692"/>
    </location>
</feature>
<evidence type="ECO:0000256" key="4">
    <source>
        <dbReference type="ARBA" id="ARBA00022741"/>
    </source>
</evidence>
<dbReference type="GO" id="GO:0003777">
    <property type="term" value="F:microtubule motor activity"/>
    <property type="evidence" value="ECO:0007669"/>
    <property type="project" value="InterPro"/>
</dbReference>
<dbReference type="InterPro" id="IPR027417">
    <property type="entry name" value="P-loop_NTPase"/>
</dbReference>
<dbReference type="GO" id="GO:0005524">
    <property type="term" value="F:ATP binding"/>
    <property type="evidence" value="ECO:0007669"/>
    <property type="project" value="UniProtKB-UniRule"/>
</dbReference>
<dbReference type="Pfam" id="PF00225">
    <property type="entry name" value="Kinesin"/>
    <property type="match status" value="1"/>
</dbReference>
<organism evidence="13 14">
    <name type="scientific">Bodo saltans</name>
    <name type="common">Flagellated protozoan</name>
    <dbReference type="NCBI Taxonomy" id="75058"/>
    <lineage>
        <taxon>Eukaryota</taxon>
        <taxon>Discoba</taxon>
        <taxon>Euglenozoa</taxon>
        <taxon>Kinetoplastea</taxon>
        <taxon>Metakinetoplastina</taxon>
        <taxon>Eubodonida</taxon>
        <taxon>Bodonidae</taxon>
        <taxon>Bodo</taxon>
    </lineage>
</organism>
<comment type="similarity">
    <text evidence="8">Belongs to the TRAFAC class myosin-kinesin ATPase superfamily. Kinesin family. KIN-5/BimC subfamily.</text>
</comment>
<evidence type="ECO:0000313" key="13">
    <source>
        <dbReference type="EMBL" id="CUI15631.1"/>
    </source>
</evidence>
<evidence type="ECO:0000256" key="5">
    <source>
        <dbReference type="ARBA" id="ARBA00022840"/>
    </source>
</evidence>
<proteinExistence type="inferred from homology"/>